<dbReference type="InterPro" id="IPR012675">
    <property type="entry name" value="Beta-grasp_dom_sf"/>
</dbReference>
<dbReference type="CDD" id="cd06214">
    <property type="entry name" value="PA_degradation_oxidoreductase_like"/>
    <property type="match status" value="1"/>
</dbReference>
<evidence type="ECO:0000313" key="11">
    <source>
        <dbReference type="EMBL" id="GAB10086.1"/>
    </source>
</evidence>
<dbReference type="GO" id="GO:0046872">
    <property type="term" value="F:metal ion binding"/>
    <property type="evidence" value="ECO:0007669"/>
    <property type="project" value="UniProtKB-KW"/>
</dbReference>
<feature type="domain" description="2Fe-2S ferredoxin-type" evidence="9">
    <location>
        <begin position="266"/>
        <end position="355"/>
    </location>
</feature>
<dbReference type="Gene3D" id="3.10.20.30">
    <property type="match status" value="1"/>
</dbReference>
<dbReference type="PANTHER" id="PTHR47354">
    <property type="entry name" value="NADH OXIDOREDUCTASE HCR"/>
    <property type="match status" value="1"/>
</dbReference>
<accession>G7H2L1</accession>
<evidence type="ECO:0000256" key="1">
    <source>
        <dbReference type="ARBA" id="ARBA00001974"/>
    </source>
</evidence>
<dbReference type="SUPFAM" id="SSF63380">
    <property type="entry name" value="Riboflavin synthase domain-like"/>
    <property type="match status" value="1"/>
</dbReference>
<evidence type="ECO:0000259" key="10">
    <source>
        <dbReference type="PROSITE" id="PS51384"/>
    </source>
</evidence>
<evidence type="ECO:0000313" key="12">
    <source>
        <dbReference type="Proteomes" id="UP000035088"/>
    </source>
</evidence>
<evidence type="ECO:0000256" key="5">
    <source>
        <dbReference type="ARBA" id="ARBA00022827"/>
    </source>
</evidence>
<dbReference type="InterPro" id="IPR008333">
    <property type="entry name" value="Cbr1-like_FAD-bd_dom"/>
</dbReference>
<protein>
    <submittedName>
        <fullName evidence="11">3-ketosteroid 9alpha-hydroxylase component KshB</fullName>
    </submittedName>
</protein>
<dbReference type="InterPro" id="IPR006058">
    <property type="entry name" value="2Fe2S_fd_BS"/>
</dbReference>
<dbReference type="CDD" id="cd00207">
    <property type="entry name" value="fer2"/>
    <property type="match status" value="1"/>
</dbReference>
<dbReference type="EMBL" id="BAEE01000051">
    <property type="protein sequence ID" value="GAB10086.1"/>
    <property type="molecule type" value="Genomic_DNA"/>
</dbReference>
<sequence>MAGESTAVATAPISHAHELEVVEVVAETPDAVSVVLDVPEQAVSKFRYQPGQFLTVAVPTDREGGAARSYSLSSSPHFENDLIITVKRTPGGYASNWICDNVRPGTTLTVLTPSGHFTPASLDGDILLVGAGSGITPLMSIAKSVMIGGSGTVYLLYANRDRRSTIFGRELAAMTTEFPTRFTVEHWFESERGLPTADGLAKSLELFSAYDAYLCGPAPFMAAAREALLSVGIPDGHIAIEKYRSLQGNPFADVVVHTPADGERTAALTVQMEGRTAELDWPRETKLLDLLLSQGYDAPYSCREGECSSCACTVRSGEVRMLKNDTLVDDDLRAGLTLACQAVPVSDEVTIHFDQ</sequence>
<dbReference type="InterPro" id="IPR017927">
    <property type="entry name" value="FAD-bd_FR_type"/>
</dbReference>
<dbReference type="GO" id="GO:0051537">
    <property type="term" value="F:2 iron, 2 sulfur cluster binding"/>
    <property type="evidence" value="ECO:0007669"/>
    <property type="project" value="UniProtKB-KW"/>
</dbReference>
<evidence type="ECO:0000256" key="4">
    <source>
        <dbReference type="ARBA" id="ARBA00022723"/>
    </source>
</evidence>
<keyword evidence="8" id="KW-0411">Iron-sulfur</keyword>
<gene>
    <name evidence="11" type="primary">kshB</name>
    <name evidence="11" type="ORF">GOARA_051_00300</name>
</gene>
<dbReference type="InterPro" id="IPR001709">
    <property type="entry name" value="Flavoprot_Pyr_Nucl_cyt_Rdtase"/>
</dbReference>
<dbReference type="PROSITE" id="PS00197">
    <property type="entry name" value="2FE2S_FER_1"/>
    <property type="match status" value="1"/>
</dbReference>
<dbReference type="OrthoDB" id="9796486at2"/>
<dbReference type="STRING" id="1073574.GOARA_051_00300"/>
<dbReference type="InterPro" id="IPR036010">
    <property type="entry name" value="2Fe-2S_ferredoxin-like_sf"/>
</dbReference>
<dbReference type="InterPro" id="IPR001041">
    <property type="entry name" value="2Fe-2S_ferredoxin-type"/>
</dbReference>
<dbReference type="InterPro" id="IPR039261">
    <property type="entry name" value="FNR_nucleotide-bd"/>
</dbReference>
<evidence type="ECO:0000256" key="2">
    <source>
        <dbReference type="ARBA" id="ARBA00022630"/>
    </source>
</evidence>
<evidence type="ECO:0000259" key="9">
    <source>
        <dbReference type="PROSITE" id="PS51085"/>
    </source>
</evidence>
<dbReference type="Pfam" id="PF00970">
    <property type="entry name" value="FAD_binding_6"/>
    <property type="match status" value="1"/>
</dbReference>
<comment type="caution">
    <text evidence="11">The sequence shown here is derived from an EMBL/GenBank/DDBJ whole genome shotgun (WGS) entry which is preliminary data.</text>
</comment>
<keyword evidence="5" id="KW-0274">FAD</keyword>
<dbReference type="PRINTS" id="PR00371">
    <property type="entry name" value="FPNCR"/>
</dbReference>
<reference evidence="11 12" key="1">
    <citation type="submission" date="2011-11" db="EMBL/GenBank/DDBJ databases">
        <title>Whole genome shotgun sequence of Gordonia araii NBRC 100433.</title>
        <authorList>
            <person name="Yoshida Y."/>
            <person name="Hosoyama A."/>
            <person name="Tsuchikane K."/>
            <person name="Katsumata H."/>
            <person name="Yamazaki S."/>
            <person name="Fujita N."/>
        </authorList>
    </citation>
    <scope>NUCLEOTIDE SEQUENCE [LARGE SCALE GENOMIC DNA]</scope>
    <source>
        <strain evidence="11 12">NBRC 100433</strain>
    </source>
</reference>
<dbReference type="RefSeq" id="WP_007322161.1">
    <property type="nucleotide sequence ID" value="NZ_BAEE01000051.1"/>
</dbReference>
<keyword evidence="4" id="KW-0479">Metal-binding</keyword>
<evidence type="ECO:0000256" key="7">
    <source>
        <dbReference type="ARBA" id="ARBA00023004"/>
    </source>
</evidence>
<organism evidence="11 12">
    <name type="scientific">Gordonia araii NBRC 100433</name>
    <dbReference type="NCBI Taxonomy" id="1073574"/>
    <lineage>
        <taxon>Bacteria</taxon>
        <taxon>Bacillati</taxon>
        <taxon>Actinomycetota</taxon>
        <taxon>Actinomycetes</taxon>
        <taxon>Mycobacteriales</taxon>
        <taxon>Gordoniaceae</taxon>
        <taxon>Gordonia</taxon>
    </lineage>
</organism>
<dbReference type="InterPro" id="IPR050415">
    <property type="entry name" value="MRET"/>
</dbReference>
<keyword evidence="12" id="KW-1185">Reference proteome</keyword>
<dbReference type="Pfam" id="PF00175">
    <property type="entry name" value="NAD_binding_1"/>
    <property type="match status" value="1"/>
</dbReference>
<dbReference type="Proteomes" id="UP000035088">
    <property type="component" value="Unassembled WGS sequence"/>
</dbReference>
<proteinExistence type="predicted"/>
<dbReference type="GO" id="GO:0016491">
    <property type="term" value="F:oxidoreductase activity"/>
    <property type="evidence" value="ECO:0007669"/>
    <property type="project" value="UniProtKB-KW"/>
</dbReference>
<keyword evidence="6" id="KW-0560">Oxidoreductase</keyword>
<name>G7H2L1_9ACTN</name>
<dbReference type="PROSITE" id="PS51384">
    <property type="entry name" value="FAD_FR"/>
    <property type="match status" value="1"/>
</dbReference>
<dbReference type="InterPro" id="IPR001433">
    <property type="entry name" value="OxRdtase_FAD/NAD-bd"/>
</dbReference>
<dbReference type="SUPFAM" id="SSF52343">
    <property type="entry name" value="Ferredoxin reductase-like, C-terminal NADP-linked domain"/>
    <property type="match status" value="1"/>
</dbReference>
<feature type="domain" description="FAD-binding FR-type" evidence="10">
    <location>
        <begin position="14"/>
        <end position="120"/>
    </location>
</feature>
<comment type="cofactor">
    <cofactor evidence="1">
        <name>FAD</name>
        <dbReference type="ChEBI" id="CHEBI:57692"/>
    </cofactor>
</comment>
<dbReference type="Pfam" id="PF00111">
    <property type="entry name" value="Fer2"/>
    <property type="match status" value="1"/>
</dbReference>
<dbReference type="InterPro" id="IPR017938">
    <property type="entry name" value="Riboflavin_synthase-like_b-brl"/>
</dbReference>
<dbReference type="Gene3D" id="2.40.30.10">
    <property type="entry name" value="Translation factors"/>
    <property type="match status" value="1"/>
</dbReference>
<keyword evidence="7" id="KW-0408">Iron</keyword>
<dbReference type="GO" id="GO:0050660">
    <property type="term" value="F:flavin adenine dinucleotide binding"/>
    <property type="evidence" value="ECO:0007669"/>
    <property type="project" value="TreeGrafter"/>
</dbReference>
<evidence type="ECO:0000256" key="3">
    <source>
        <dbReference type="ARBA" id="ARBA00022714"/>
    </source>
</evidence>
<dbReference type="PRINTS" id="PR00410">
    <property type="entry name" value="PHEHYDRXLASE"/>
</dbReference>
<evidence type="ECO:0000256" key="6">
    <source>
        <dbReference type="ARBA" id="ARBA00023002"/>
    </source>
</evidence>
<dbReference type="Gene3D" id="3.40.50.80">
    <property type="entry name" value="Nucleotide-binding domain of ferredoxin-NADP reductase (FNR) module"/>
    <property type="match status" value="1"/>
</dbReference>
<evidence type="ECO:0000256" key="8">
    <source>
        <dbReference type="ARBA" id="ARBA00023014"/>
    </source>
</evidence>
<keyword evidence="2" id="KW-0285">Flavoprotein</keyword>
<keyword evidence="3" id="KW-0001">2Fe-2S</keyword>
<dbReference type="PROSITE" id="PS51085">
    <property type="entry name" value="2FE2S_FER_2"/>
    <property type="match status" value="1"/>
</dbReference>
<dbReference type="PANTHER" id="PTHR47354:SF8">
    <property type="entry name" value="1,2-PHENYLACETYL-COA EPOXIDASE, SUBUNIT E"/>
    <property type="match status" value="1"/>
</dbReference>
<dbReference type="SUPFAM" id="SSF54292">
    <property type="entry name" value="2Fe-2S ferredoxin-like"/>
    <property type="match status" value="1"/>
</dbReference>
<dbReference type="AlphaFoldDB" id="G7H2L1"/>